<dbReference type="PANTHER" id="PTHR11592">
    <property type="entry name" value="GLUTATHIONE PEROXIDASE"/>
    <property type="match status" value="1"/>
</dbReference>
<dbReference type="Gene3D" id="3.40.30.10">
    <property type="entry name" value="Glutaredoxin"/>
    <property type="match status" value="1"/>
</dbReference>
<comment type="caution">
    <text evidence="4">The sequence shown here is derived from an EMBL/GenBank/DDBJ whole genome shotgun (WGS) entry which is preliminary data.</text>
</comment>
<dbReference type="Proteomes" id="UP001231518">
    <property type="component" value="Chromosome 14"/>
</dbReference>
<evidence type="ECO:0000256" key="1">
    <source>
        <dbReference type="ARBA" id="ARBA00006926"/>
    </source>
</evidence>
<evidence type="ECO:0000313" key="5">
    <source>
        <dbReference type="Proteomes" id="UP001231518"/>
    </source>
</evidence>
<evidence type="ECO:0000256" key="2">
    <source>
        <dbReference type="ARBA" id="ARBA00022559"/>
    </source>
</evidence>
<proteinExistence type="inferred from homology"/>
<keyword evidence="3" id="KW-0560">Oxidoreductase</keyword>
<organism evidence="4 5">
    <name type="scientific">Mythimna separata</name>
    <name type="common">Oriental armyworm</name>
    <name type="synonym">Pseudaletia separata</name>
    <dbReference type="NCBI Taxonomy" id="271217"/>
    <lineage>
        <taxon>Eukaryota</taxon>
        <taxon>Metazoa</taxon>
        <taxon>Ecdysozoa</taxon>
        <taxon>Arthropoda</taxon>
        <taxon>Hexapoda</taxon>
        <taxon>Insecta</taxon>
        <taxon>Pterygota</taxon>
        <taxon>Neoptera</taxon>
        <taxon>Endopterygota</taxon>
        <taxon>Lepidoptera</taxon>
        <taxon>Glossata</taxon>
        <taxon>Ditrysia</taxon>
        <taxon>Noctuoidea</taxon>
        <taxon>Noctuidae</taxon>
        <taxon>Noctuinae</taxon>
        <taxon>Hadenini</taxon>
        <taxon>Mythimna</taxon>
    </lineage>
</organism>
<dbReference type="GO" id="GO:0006979">
    <property type="term" value="P:response to oxidative stress"/>
    <property type="evidence" value="ECO:0007669"/>
    <property type="project" value="InterPro"/>
</dbReference>
<dbReference type="Pfam" id="PF00255">
    <property type="entry name" value="GSHPx"/>
    <property type="match status" value="1"/>
</dbReference>
<dbReference type="InterPro" id="IPR036249">
    <property type="entry name" value="Thioredoxin-like_sf"/>
</dbReference>
<dbReference type="SUPFAM" id="SSF52833">
    <property type="entry name" value="Thioredoxin-like"/>
    <property type="match status" value="1"/>
</dbReference>
<dbReference type="InterPro" id="IPR000889">
    <property type="entry name" value="Glutathione_peroxidase"/>
</dbReference>
<evidence type="ECO:0000313" key="4">
    <source>
        <dbReference type="EMBL" id="KAJ8716531.1"/>
    </source>
</evidence>
<dbReference type="PIRSF" id="PIRSF000303">
    <property type="entry name" value="Glutathion_perox"/>
    <property type="match status" value="1"/>
</dbReference>
<dbReference type="EMBL" id="JARGEI010000017">
    <property type="protein sequence ID" value="KAJ8716531.1"/>
    <property type="molecule type" value="Genomic_DNA"/>
</dbReference>
<sequence>MEEYGDKLRILAFPCRQFGDEPVSEEDIAKHANQNNVKFDIFAEVEVNGEGASVLWKYLKHAHSTGSAKRSNVITTNFTKYIVNKAGIPVERLGPAEDPRILKNLITSYF</sequence>
<comment type="similarity">
    <text evidence="1">Belongs to the glutathione peroxidase family.</text>
</comment>
<dbReference type="AlphaFoldDB" id="A0AAD8DR03"/>
<accession>A0AAD8DR03</accession>
<dbReference type="PANTHER" id="PTHR11592:SF134">
    <property type="entry name" value="PHOSPHOLIPID HYDROPEROXIDE GLUTATHIONE PEROXIDASE"/>
    <property type="match status" value="1"/>
</dbReference>
<protein>
    <recommendedName>
        <fullName evidence="6">Glutathione peroxidase</fullName>
    </recommendedName>
</protein>
<name>A0AAD8DR03_MYTSE</name>
<dbReference type="PROSITE" id="PS51355">
    <property type="entry name" value="GLUTATHIONE_PEROXID_3"/>
    <property type="match status" value="1"/>
</dbReference>
<reference evidence="4" key="1">
    <citation type="submission" date="2023-03" db="EMBL/GenBank/DDBJ databases">
        <title>Chromosome-level genomes of two armyworms, Mythimna separata and Mythimna loreyi, provide insights into the biosynthesis and reception of sex pheromones.</title>
        <authorList>
            <person name="Zhao H."/>
        </authorList>
    </citation>
    <scope>NUCLEOTIDE SEQUENCE</scope>
    <source>
        <strain evidence="4">BeijingLab</strain>
        <tissue evidence="4">Pupa</tissue>
    </source>
</reference>
<dbReference type="GO" id="GO:0004601">
    <property type="term" value="F:peroxidase activity"/>
    <property type="evidence" value="ECO:0007669"/>
    <property type="project" value="UniProtKB-KW"/>
</dbReference>
<evidence type="ECO:0000256" key="3">
    <source>
        <dbReference type="ARBA" id="ARBA00023002"/>
    </source>
</evidence>
<gene>
    <name evidence="4" type="ORF">PYW07_003158</name>
</gene>
<evidence type="ECO:0008006" key="6">
    <source>
        <dbReference type="Google" id="ProtNLM"/>
    </source>
</evidence>
<keyword evidence="5" id="KW-1185">Reference proteome</keyword>
<keyword evidence="2" id="KW-0575">Peroxidase</keyword>